<accession>A0A1V4AQX3</accession>
<name>A0A1V4AQX3_9BACT</name>
<organism evidence="9 10">
    <name type="scientific">Candidatus Brocadia carolinensis</name>
    <dbReference type="NCBI Taxonomy" id="1004156"/>
    <lineage>
        <taxon>Bacteria</taxon>
        <taxon>Pseudomonadati</taxon>
        <taxon>Planctomycetota</taxon>
        <taxon>Candidatus Brocadiia</taxon>
        <taxon>Candidatus Brocadiales</taxon>
        <taxon>Candidatus Brocadiaceae</taxon>
        <taxon>Candidatus Brocadia</taxon>
    </lineage>
</organism>
<proteinExistence type="inferred from homology"/>
<keyword evidence="5" id="KW-0133">Cell shape</keyword>
<dbReference type="EMBL" id="AYTS01000141">
    <property type="protein sequence ID" value="OOP55489.1"/>
    <property type="molecule type" value="Genomic_DNA"/>
</dbReference>
<evidence type="ECO:0000256" key="1">
    <source>
        <dbReference type="ARBA" id="ARBA00004651"/>
    </source>
</evidence>
<keyword evidence="7 8" id="KW-0472">Membrane</keyword>
<comment type="similarity">
    <text evidence="2">Belongs to the MreD family.</text>
</comment>
<dbReference type="NCBIfam" id="TIGR03426">
    <property type="entry name" value="shape_MreD"/>
    <property type="match status" value="1"/>
</dbReference>
<dbReference type="InterPro" id="IPR007227">
    <property type="entry name" value="Cell_shape_determining_MreD"/>
</dbReference>
<dbReference type="STRING" id="1004156.AYP45_14480"/>
<keyword evidence="4 8" id="KW-0812">Transmembrane</keyword>
<sequence length="165" mass="19419">MRWLTFLCILFCISLFQSTQMHWINLGPAVPDLYFPLVVFYSFLTDMKRNTFANWLTGMSKDLFSEGSFGINSVFFIATGFFIWSFREMLYRGHLVTQILITFIFSFIYNVVYAIHLAISFHSLCLSETIWMIFCCSLYTAMSVPVLFWIFGRFQPTQKLFFIQG</sequence>
<evidence type="ECO:0000256" key="2">
    <source>
        <dbReference type="ARBA" id="ARBA00007776"/>
    </source>
</evidence>
<dbReference type="AlphaFoldDB" id="A0A1V4AQX3"/>
<evidence type="ECO:0000256" key="3">
    <source>
        <dbReference type="ARBA" id="ARBA00022475"/>
    </source>
</evidence>
<comment type="caution">
    <text evidence="9">The sequence shown here is derived from an EMBL/GenBank/DDBJ whole genome shotgun (WGS) entry which is preliminary data.</text>
</comment>
<dbReference type="GO" id="GO:0008360">
    <property type="term" value="P:regulation of cell shape"/>
    <property type="evidence" value="ECO:0007669"/>
    <property type="project" value="UniProtKB-KW"/>
</dbReference>
<evidence type="ECO:0000256" key="7">
    <source>
        <dbReference type="ARBA" id="ARBA00023136"/>
    </source>
</evidence>
<evidence type="ECO:0000256" key="5">
    <source>
        <dbReference type="ARBA" id="ARBA00022960"/>
    </source>
</evidence>
<evidence type="ECO:0000256" key="8">
    <source>
        <dbReference type="SAM" id="Phobius"/>
    </source>
</evidence>
<feature type="transmembrane region" description="Helical" evidence="8">
    <location>
        <begin position="131"/>
        <end position="151"/>
    </location>
</feature>
<evidence type="ECO:0000256" key="6">
    <source>
        <dbReference type="ARBA" id="ARBA00022989"/>
    </source>
</evidence>
<evidence type="ECO:0000313" key="10">
    <source>
        <dbReference type="Proteomes" id="UP000189681"/>
    </source>
</evidence>
<evidence type="ECO:0000313" key="9">
    <source>
        <dbReference type="EMBL" id="OOP55489.1"/>
    </source>
</evidence>
<gene>
    <name evidence="9" type="ORF">AYP45_14480</name>
</gene>
<feature type="transmembrane region" description="Helical" evidence="8">
    <location>
        <begin position="69"/>
        <end position="87"/>
    </location>
</feature>
<comment type="subcellular location">
    <subcellularLocation>
        <location evidence="1">Cell membrane</location>
        <topology evidence="1">Multi-pass membrane protein</topology>
    </subcellularLocation>
</comment>
<evidence type="ECO:0000256" key="4">
    <source>
        <dbReference type="ARBA" id="ARBA00022692"/>
    </source>
</evidence>
<reference evidence="9 10" key="1">
    <citation type="journal article" date="2017" name="Water Res.">
        <title>Discovery and metagenomic analysis of an anammox bacterial enrichment related to Candidatus "Brocadia caroliniensis" in a full-scale glycerol-fed nitritation-denitritation separate centrate treatment process.</title>
        <authorList>
            <person name="Park H."/>
            <person name="Brotto A.C."/>
            <person name="van Loosdrecht M.C."/>
            <person name="Chandran K."/>
        </authorList>
    </citation>
    <scope>NUCLEOTIDE SEQUENCE [LARGE SCALE GENOMIC DNA]</scope>
    <source>
        <strain evidence="9">26THWARD</strain>
    </source>
</reference>
<dbReference type="Proteomes" id="UP000189681">
    <property type="component" value="Unassembled WGS sequence"/>
</dbReference>
<feature type="transmembrane region" description="Helical" evidence="8">
    <location>
        <begin position="99"/>
        <end position="119"/>
    </location>
</feature>
<keyword evidence="6 8" id="KW-1133">Transmembrane helix</keyword>
<keyword evidence="3" id="KW-1003">Cell membrane</keyword>
<dbReference type="GO" id="GO:0005886">
    <property type="term" value="C:plasma membrane"/>
    <property type="evidence" value="ECO:0007669"/>
    <property type="project" value="UniProtKB-SubCell"/>
</dbReference>
<protein>
    <submittedName>
        <fullName evidence="9">Rod shape-determining protein MreD</fullName>
    </submittedName>
</protein>